<dbReference type="UniPathway" id="UPA00094"/>
<keyword evidence="14" id="KW-0256">Endoplasmic reticulum</keyword>
<keyword evidence="11 14" id="KW-0275">Fatty acid biosynthesis</keyword>
<name>A0A016RVN8_9BILA</name>
<dbReference type="EC" id="4.2.1.134" evidence="4 14"/>
<gene>
    <name evidence="15" type="primary">Acey_s0361.g3486</name>
    <name evidence="15" type="ORF">Y032_0361g3486</name>
</gene>
<protein>
    <recommendedName>
        <fullName evidence="4 14">Very-long-chain (3R)-3-hydroxyacyl-CoA dehydratase</fullName>
        <ecNumber evidence="4 14">4.2.1.134</ecNumber>
    </recommendedName>
</protein>
<dbReference type="STRING" id="53326.A0A016RVN8"/>
<dbReference type="PANTHER" id="PTHR11035:SF3">
    <property type="entry name" value="VERY-LONG-CHAIN (3R)-3-HYDROXYACYL-COA DEHYDRATASE"/>
    <property type="match status" value="1"/>
</dbReference>
<sequence length="219" mass="25121">MGKVPKRSPLLSFYIFLYNVTLFLIHLVIFIKLVNSLLTGNFVYAEHFPLFCIGTAAQLLDVLHGILGITSTGVAAGIIQVLGRLSMLYIVEGNPTIHNQISTPILLFAWVLIELFRYPYYAFRAWDIEVNVLAWLRYSAWIPLYPLGLAMEWISQVSSLKYYYETEKYALRIPNTDVQLNFAFVLAALAFVAMPFLSRKLLGHMRKQRRNKLSPAKRD</sequence>
<dbReference type="GO" id="GO:0005789">
    <property type="term" value="C:endoplasmic reticulum membrane"/>
    <property type="evidence" value="ECO:0007669"/>
    <property type="project" value="UniProtKB-SubCell"/>
</dbReference>
<dbReference type="GO" id="GO:0102158">
    <property type="term" value="F:very-long-chain (3R)-3-hydroxyacyl-CoA dehydratase activity"/>
    <property type="evidence" value="ECO:0007669"/>
    <property type="project" value="UniProtKB-EC"/>
</dbReference>
<organism evidence="15 16">
    <name type="scientific">Ancylostoma ceylanicum</name>
    <dbReference type="NCBI Taxonomy" id="53326"/>
    <lineage>
        <taxon>Eukaryota</taxon>
        <taxon>Metazoa</taxon>
        <taxon>Ecdysozoa</taxon>
        <taxon>Nematoda</taxon>
        <taxon>Chromadorea</taxon>
        <taxon>Rhabditida</taxon>
        <taxon>Rhabditina</taxon>
        <taxon>Rhabditomorpha</taxon>
        <taxon>Strongyloidea</taxon>
        <taxon>Ancylostomatidae</taxon>
        <taxon>Ancylostomatinae</taxon>
        <taxon>Ancylostoma</taxon>
    </lineage>
</organism>
<evidence type="ECO:0000256" key="7">
    <source>
        <dbReference type="ARBA" id="ARBA00022832"/>
    </source>
</evidence>
<dbReference type="PANTHER" id="PTHR11035">
    <property type="entry name" value="VERY-LONG-CHAIN (3R)-3-HYDROXYACYL-COA DEHYDRATASE"/>
    <property type="match status" value="1"/>
</dbReference>
<dbReference type="GO" id="GO:0030497">
    <property type="term" value="P:fatty acid elongation"/>
    <property type="evidence" value="ECO:0007669"/>
    <property type="project" value="TreeGrafter"/>
</dbReference>
<evidence type="ECO:0000256" key="11">
    <source>
        <dbReference type="ARBA" id="ARBA00023160"/>
    </source>
</evidence>
<evidence type="ECO:0000313" key="16">
    <source>
        <dbReference type="Proteomes" id="UP000024635"/>
    </source>
</evidence>
<proteinExistence type="inferred from homology"/>
<keyword evidence="9 14" id="KW-0443">Lipid metabolism</keyword>
<evidence type="ECO:0000313" key="15">
    <source>
        <dbReference type="EMBL" id="EYB82398.1"/>
    </source>
</evidence>
<evidence type="ECO:0000256" key="1">
    <source>
        <dbReference type="ARBA" id="ARBA00004141"/>
    </source>
</evidence>
<keyword evidence="5 14" id="KW-0444">Lipid biosynthesis</keyword>
<dbReference type="GO" id="GO:0030148">
    <property type="term" value="P:sphingolipid biosynthetic process"/>
    <property type="evidence" value="ECO:0007669"/>
    <property type="project" value="TreeGrafter"/>
</dbReference>
<comment type="caution">
    <text evidence="14">Lacks conserved residue(s) required for the propagation of feature annotation.</text>
</comment>
<dbReference type="EMBL" id="JARK01001697">
    <property type="protein sequence ID" value="EYB82398.1"/>
    <property type="molecule type" value="Genomic_DNA"/>
</dbReference>
<comment type="pathway">
    <text evidence="2 14">Lipid metabolism; fatty acid biosynthesis.</text>
</comment>
<evidence type="ECO:0000256" key="2">
    <source>
        <dbReference type="ARBA" id="ARBA00005194"/>
    </source>
</evidence>
<evidence type="ECO:0000256" key="10">
    <source>
        <dbReference type="ARBA" id="ARBA00023136"/>
    </source>
</evidence>
<dbReference type="InterPro" id="IPR007482">
    <property type="entry name" value="Tyr_Pase-like_PTPLA"/>
</dbReference>
<dbReference type="AlphaFoldDB" id="A0A016RVN8"/>
<reference evidence="16" key="1">
    <citation type="journal article" date="2015" name="Nat. Genet.">
        <title>The genome and transcriptome of the zoonotic hookworm Ancylostoma ceylanicum identify infection-specific gene families.</title>
        <authorList>
            <person name="Schwarz E.M."/>
            <person name="Hu Y."/>
            <person name="Antoshechkin I."/>
            <person name="Miller M.M."/>
            <person name="Sternberg P.W."/>
            <person name="Aroian R.V."/>
        </authorList>
    </citation>
    <scope>NUCLEOTIDE SEQUENCE</scope>
    <source>
        <strain evidence="16">HY135</strain>
    </source>
</reference>
<keyword evidence="16" id="KW-1185">Reference proteome</keyword>
<comment type="catalytic activity">
    <reaction evidence="13 14">
        <text>a very-long-chain (3R)-3-hydroxyacyl-CoA = a very-long-chain (2E)-enoyl-CoA + H2O</text>
        <dbReference type="Rhea" id="RHEA:45812"/>
        <dbReference type="ChEBI" id="CHEBI:15377"/>
        <dbReference type="ChEBI" id="CHEBI:83728"/>
        <dbReference type="ChEBI" id="CHEBI:85440"/>
        <dbReference type="EC" id="4.2.1.134"/>
    </reaction>
</comment>
<keyword evidence="7 14" id="KW-0276">Fatty acid metabolism</keyword>
<evidence type="ECO:0000256" key="3">
    <source>
        <dbReference type="ARBA" id="ARBA00007811"/>
    </source>
</evidence>
<comment type="subcellular location">
    <subcellularLocation>
        <location evidence="14">Endoplasmic reticulum membrane</location>
        <topology evidence="14">Multi-pass membrane protein</topology>
    </subcellularLocation>
    <subcellularLocation>
        <location evidence="1">Membrane</location>
        <topology evidence="1">Multi-pass membrane protein</topology>
    </subcellularLocation>
</comment>
<evidence type="ECO:0000256" key="9">
    <source>
        <dbReference type="ARBA" id="ARBA00023098"/>
    </source>
</evidence>
<keyword evidence="12 14" id="KW-0456">Lyase</keyword>
<dbReference type="GO" id="GO:0042761">
    <property type="term" value="P:very long-chain fatty acid biosynthetic process"/>
    <property type="evidence" value="ECO:0007669"/>
    <property type="project" value="TreeGrafter"/>
</dbReference>
<evidence type="ECO:0000256" key="6">
    <source>
        <dbReference type="ARBA" id="ARBA00022692"/>
    </source>
</evidence>
<dbReference type="Pfam" id="PF04387">
    <property type="entry name" value="PTPLA"/>
    <property type="match status" value="1"/>
</dbReference>
<feature type="transmembrane region" description="Helical" evidence="14">
    <location>
        <begin position="12"/>
        <end position="35"/>
    </location>
</feature>
<evidence type="ECO:0000256" key="14">
    <source>
        <dbReference type="RuleBase" id="RU363109"/>
    </source>
</evidence>
<dbReference type="Proteomes" id="UP000024635">
    <property type="component" value="Unassembled WGS sequence"/>
</dbReference>
<dbReference type="OrthoDB" id="2157530at2759"/>
<evidence type="ECO:0000256" key="13">
    <source>
        <dbReference type="ARBA" id="ARBA00036671"/>
    </source>
</evidence>
<evidence type="ECO:0000256" key="5">
    <source>
        <dbReference type="ARBA" id="ARBA00022516"/>
    </source>
</evidence>
<keyword evidence="10 14" id="KW-0472">Membrane</keyword>
<comment type="caution">
    <text evidence="15">The sequence shown here is derived from an EMBL/GenBank/DDBJ whole genome shotgun (WGS) entry which is preliminary data.</text>
</comment>
<feature type="transmembrane region" description="Helical" evidence="14">
    <location>
        <begin position="103"/>
        <end position="123"/>
    </location>
</feature>
<comment type="similarity">
    <text evidence="3 14">Belongs to the very long-chain fatty acids dehydratase HACD family.</text>
</comment>
<evidence type="ECO:0000256" key="4">
    <source>
        <dbReference type="ARBA" id="ARBA00013122"/>
    </source>
</evidence>
<comment type="function">
    <text evidence="14">Catalyzes the third of the four reactions of the long-chain fatty acids elongation cycle. This endoplasmic reticulum-bound enzymatic process, allows the addition of two carbons to the chain of long- and very long-chain fatty acids/VLCFAs per cycle. This enzyme catalyzes the dehydration of the 3-hydroxyacyl-CoA intermediate into trans-2,3-enoyl-CoA, within each cycle of fatty acid elongation. Thereby, it participates to the production of VLCFAs of different chain lengths that are involved in multiple biological processes as precursors of membrane lipids and lipid mediators.</text>
</comment>
<feature type="transmembrane region" description="Helical" evidence="14">
    <location>
        <begin position="182"/>
        <end position="202"/>
    </location>
</feature>
<accession>A0A016RVN8</accession>
<keyword evidence="6 14" id="KW-0812">Transmembrane</keyword>
<feature type="transmembrane region" description="Helical" evidence="14">
    <location>
        <begin position="135"/>
        <end position="154"/>
    </location>
</feature>
<keyword evidence="8 14" id="KW-1133">Transmembrane helix</keyword>
<evidence type="ECO:0000256" key="8">
    <source>
        <dbReference type="ARBA" id="ARBA00022989"/>
    </source>
</evidence>
<evidence type="ECO:0000256" key="12">
    <source>
        <dbReference type="ARBA" id="ARBA00023239"/>
    </source>
</evidence>